<organism evidence="1 2">
    <name type="scientific">Amycolatopsis albidoflavus</name>
    <dbReference type="NCBI Taxonomy" id="102226"/>
    <lineage>
        <taxon>Bacteria</taxon>
        <taxon>Bacillati</taxon>
        <taxon>Actinomycetota</taxon>
        <taxon>Actinomycetes</taxon>
        <taxon>Pseudonocardiales</taxon>
        <taxon>Pseudonocardiaceae</taxon>
        <taxon>Amycolatopsis</taxon>
    </lineage>
</organism>
<dbReference type="RefSeq" id="WP_344274559.1">
    <property type="nucleotide sequence ID" value="NZ_BAAAHV010000012.1"/>
</dbReference>
<dbReference type="Proteomes" id="UP001597542">
    <property type="component" value="Unassembled WGS sequence"/>
</dbReference>
<sequence length="73" mass="8218">MLGGEPARALVWKSVSSPIVVVALVIRSFRPDDSAADARVVERLDLERDADENRDSWLRWNRSVALLDLGDDR</sequence>
<evidence type="ECO:0000313" key="2">
    <source>
        <dbReference type="Proteomes" id="UP001597542"/>
    </source>
</evidence>
<gene>
    <name evidence="1" type="ORF">ACFSUT_28505</name>
</gene>
<accession>A0ABW5I4V4</accession>
<dbReference type="EMBL" id="JBHUKQ010000015">
    <property type="protein sequence ID" value="MFD2484248.1"/>
    <property type="molecule type" value="Genomic_DNA"/>
</dbReference>
<proteinExistence type="predicted"/>
<comment type="caution">
    <text evidence="1">The sequence shown here is derived from an EMBL/GenBank/DDBJ whole genome shotgun (WGS) entry which is preliminary data.</text>
</comment>
<keyword evidence="2" id="KW-1185">Reference proteome</keyword>
<protein>
    <submittedName>
        <fullName evidence="1">Uncharacterized protein</fullName>
    </submittedName>
</protein>
<name>A0ABW5I4V4_9PSEU</name>
<evidence type="ECO:0000313" key="1">
    <source>
        <dbReference type="EMBL" id="MFD2484248.1"/>
    </source>
</evidence>
<reference evidence="2" key="1">
    <citation type="journal article" date="2019" name="Int. J. Syst. Evol. Microbiol.">
        <title>The Global Catalogue of Microorganisms (GCM) 10K type strain sequencing project: providing services to taxonomists for standard genome sequencing and annotation.</title>
        <authorList>
            <consortium name="The Broad Institute Genomics Platform"/>
            <consortium name="The Broad Institute Genome Sequencing Center for Infectious Disease"/>
            <person name="Wu L."/>
            <person name="Ma J."/>
        </authorList>
    </citation>
    <scope>NUCLEOTIDE SEQUENCE [LARGE SCALE GENOMIC DNA]</scope>
    <source>
        <strain evidence="2">CGMCC 4.7638</strain>
    </source>
</reference>